<dbReference type="FunCoup" id="B3RLR9">
    <property type="interactions" value="161"/>
</dbReference>
<comment type="function">
    <text evidence="8">Oxidizes L-gulono-1,4-lactone to hydrogen peroxide and L-xylo-hexulonolactone which spontaneously isomerizes to L-ascorbate.</text>
</comment>
<dbReference type="InterPro" id="IPR016169">
    <property type="entry name" value="FAD-bd_PCMH_sub2"/>
</dbReference>
<dbReference type="Gene3D" id="3.30.70.2520">
    <property type="match status" value="1"/>
</dbReference>
<dbReference type="InterPro" id="IPR016171">
    <property type="entry name" value="Vanillyl_alc_oxidase_C-sub2"/>
</dbReference>
<dbReference type="HOGENOM" id="CLU_003896_4_1_1"/>
<dbReference type="STRING" id="10228.B3RLR9"/>
<evidence type="ECO:0000256" key="6">
    <source>
        <dbReference type="ARBA" id="ARBA00023002"/>
    </source>
</evidence>
<dbReference type="GO" id="GO:0071949">
    <property type="term" value="F:FAD binding"/>
    <property type="evidence" value="ECO:0007669"/>
    <property type="project" value="UniProtKB-UniRule"/>
</dbReference>
<comment type="pathway">
    <text evidence="8">Cofactor biosynthesis; L-ascorbate biosynthesis via UDP-alpha-D-glucuronate pathway; L-ascorbate from UDP-alpha-D-glucuronate: step 4/4.</text>
</comment>
<evidence type="ECO:0000256" key="4">
    <source>
        <dbReference type="ARBA" id="ARBA00022630"/>
    </source>
</evidence>
<dbReference type="PhylomeDB" id="B3RLR9"/>
<dbReference type="PROSITE" id="PS51387">
    <property type="entry name" value="FAD_PCMH"/>
    <property type="match status" value="1"/>
</dbReference>
<name>B3RLR9_TRIAD</name>
<dbReference type="KEGG" id="tad:TRIADDRAFT_18858"/>
<dbReference type="GO" id="GO:0019853">
    <property type="term" value="P:L-ascorbic acid biosynthetic process"/>
    <property type="evidence" value="ECO:0007669"/>
    <property type="project" value="UniProtKB-KW"/>
</dbReference>
<dbReference type="InParanoid" id="B3RLR9"/>
<dbReference type="GO" id="GO:0005789">
    <property type="term" value="C:endoplasmic reticulum membrane"/>
    <property type="evidence" value="ECO:0007669"/>
    <property type="project" value="UniProtKB-SubCell"/>
</dbReference>
<keyword evidence="5 8" id="KW-0274">FAD</keyword>
<comment type="catalytic activity">
    <reaction evidence="8">
        <text>L-gulono-1,4-lactone + O2 = L-ascorbate + H2O2 + H(+)</text>
        <dbReference type="Rhea" id="RHEA:32363"/>
        <dbReference type="ChEBI" id="CHEBI:15378"/>
        <dbReference type="ChEBI" id="CHEBI:15379"/>
        <dbReference type="ChEBI" id="CHEBI:16240"/>
        <dbReference type="ChEBI" id="CHEBI:17587"/>
        <dbReference type="ChEBI" id="CHEBI:38290"/>
        <dbReference type="EC" id="1.1.3.8"/>
    </reaction>
</comment>
<gene>
    <name evidence="10" type="ORF">TRIADDRAFT_18858</name>
</gene>
<keyword evidence="4 8" id="KW-0285">Flavoprotein</keyword>
<comment type="similarity">
    <text evidence="3 8">Belongs to the oxygen-dependent FAD-linked oxidoreductase family.</text>
</comment>
<comment type="subcellular location">
    <subcellularLocation>
        <location evidence="2">Membrane</location>
    </subcellularLocation>
    <subcellularLocation>
        <location evidence="8">Microsome membrane</location>
        <topology evidence="8">Single-pass membrane protein</topology>
    </subcellularLocation>
    <subcellularLocation>
        <location evidence="8">Endoplasmic reticulum membrane</location>
        <topology evidence="8">Single-pass membrane protein</topology>
    </subcellularLocation>
</comment>
<evidence type="ECO:0000256" key="5">
    <source>
        <dbReference type="ARBA" id="ARBA00022827"/>
    </source>
</evidence>
<evidence type="ECO:0000256" key="7">
    <source>
        <dbReference type="ARBA" id="ARBA00023136"/>
    </source>
</evidence>
<keyword evidence="7" id="KW-0472">Membrane</keyword>
<dbReference type="InterPro" id="IPR016167">
    <property type="entry name" value="FAD-bd_PCMH_sub1"/>
</dbReference>
<dbReference type="InterPro" id="IPR007173">
    <property type="entry name" value="ALO_C"/>
</dbReference>
<dbReference type="Pfam" id="PF04030">
    <property type="entry name" value="ALO"/>
    <property type="match status" value="1"/>
</dbReference>
<dbReference type="GO" id="GO:0016491">
    <property type="term" value="F:oxidoreductase activity"/>
    <property type="evidence" value="ECO:0000318"/>
    <property type="project" value="GO_Central"/>
</dbReference>
<dbReference type="EC" id="1.1.3.8" evidence="8"/>
<organism evidence="10 11">
    <name type="scientific">Trichoplax adhaerens</name>
    <name type="common">Trichoplax reptans</name>
    <dbReference type="NCBI Taxonomy" id="10228"/>
    <lineage>
        <taxon>Eukaryota</taxon>
        <taxon>Metazoa</taxon>
        <taxon>Placozoa</taxon>
        <taxon>Uniplacotomia</taxon>
        <taxon>Trichoplacea</taxon>
        <taxon>Trichoplacidae</taxon>
        <taxon>Trichoplax</taxon>
    </lineage>
</organism>
<dbReference type="GO" id="GO:0050105">
    <property type="term" value="F:L-gulonolactone oxidase activity"/>
    <property type="evidence" value="ECO:0007669"/>
    <property type="project" value="UniProtKB-EC"/>
</dbReference>
<dbReference type="PANTHER" id="PTHR43762:SF8">
    <property type="entry name" value="L-GULONOLACTONE OXIDASE"/>
    <property type="match status" value="1"/>
</dbReference>
<comment type="cofactor">
    <cofactor evidence="1 8">
        <name>FAD</name>
        <dbReference type="ChEBI" id="CHEBI:57692"/>
    </cofactor>
</comment>
<evidence type="ECO:0000259" key="9">
    <source>
        <dbReference type="PROSITE" id="PS51387"/>
    </source>
</evidence>
<evidence type="ECO:0000313" key="10">
    <source>
        <dbReference type="EMBL" id="EDV28833.1"/>
    </source>
</evidence>
<dbReference type="NCBIfam" id="TIGR01678">
    <property type="entry name" value="FAD_lactone_ox"/>
    <property type="match status" value="1"/>
</dbReference>
<reference evidence="10 11" key="1">
    <citation type="journal article" date="2008" name="Nature">
        <title>The Trichoplax genome and the nature of placozoans.</title>
        <authorList>
            <person name="Srivastava M."/>
            <person name="Begovic E."/>
            <person name="Chapman J."/>
            <person name="Putnam N.H."/>
            <person name="Hellsten U."/>
            <person name="Kawashima T."/>
            <person name="Kuo A."/>
            <person name="Mitros T."/>
            <person name="Salamov A."/>
            <person name="Carpenter M.L."/>
            <person name="Signorovitch A.Y."/>
            <person name="Moreno M.A."/>
            <person name="Kamm K."/>
            <person name="Grimwood J."/>
            <person name="Schmutz J."/>
            <person name="Shapiro H."/>
            <person name="Grigoriev I.V."/>
            <person name="Buss L.W."/>
            <person name="Schierwater B."/>
            <person name="Dellaporta S.L."/>
            <person name="Rokhsar D.S."/>
        </authorList>
    </citation>
    <scope>NUCLEOTIDE SEQUENCE [LARGE SCALE GENOMIC DNA]</scope>
    <source>
        <strain evidence="10 11">Grell-BS-1999</strain>
    </source>
</reference>
<evidence type="ECO:0000256" key="2">
    <source>
        <dbReference type="ARBA" id="ARBA00004370"/>
    </source>
</evidence>
<dbReference type="InterPro" id="IPR016166">
    <property type="entry name" value="FAD-bd_PCMH"/>
</dbReference>
<dbReference type="PANTHER" id="PTHR43762">
    <property type="entry name" value="L-GULONOLACTONE OXIDASE"/>
    <property type="match status" value="1"/>
</dbReference>
<dbReference type="UniPathway" id="UPA00991">
    <property type="reaction ID" value="UER00939"/>
</dbReference>
<dbReference type="Proteomes" id="UP000009022">
    <property type="component" value="Unassembled WGS sequence"/>
</dbReference>
<dbReference type="OrthoDB" id="610608at2759"/>
<dbReference type="Gene3D" id="3.30.465.10">
    <property type="match status" value="1"/>
</dbReference>
<dbReference type="eggNOG" id="KOG4730">
    <property type="taxonomic scope" value="Eukaryota"/>
</dbReference>
<feature type="non-terminal residue" evidence="10">
    <location>
        <position position="1"/>
    </location>
</feature>
<dbReference type="RefSeq" id="XP_002108035.1">
    <property type="nucleotide sequence ID" value="XM_002107999.1"/>
</dbReference>
<evidence type="ECO:0000256" key="3">
    <source>
        <dbReference type="ARBA" id="ARBA00005466"/>
    </source>
</evidence>
<dbReference type="InterPro" id="IPR006094">
    <property type="entry name" value="Oxid_FAD_bind_N"/>
</dbReference>
<keyword evidence="8" id="KW-0256">Endoplasmic reticulum</keyword>
<keyword evidence="11" id="KW-1185">Reference proteome</keyword>
<dbReference type="Pfam" id="PF01565">
    <property type="entry name" value="FAD_binding_4"/>
    <property type="match status" value="1"/>
</dbReference>
<dbReference type="EMBL" id="DS985241">
    <property type="protein sequence ID" value="EDV28833.1"/>
    <property type="molecule type" value="Genomic_DNA"/>
</dbReference>
<protein>
    <recommendedName>
        <fullName evidence="8">L-gulonolactone oxidase</fullName>
        <shortName evidence="8">LGO</shortName>
        <ecNumber evidence="8">1.1.3.8</ecNumber>
    </recommendedName>
</protein>
<proteinExistence type="inferred from homology"/>
<evidence type="ECO:0000256" key="8">
    <source>
        <dbReference type="RuleBase" id="RU367158"/>
    </source>
</evidence>
<dbReference type="SUPFAM" id="SSF56176">
    <property type="entry name" value="FAD-binding/transporter-associated domain-like"/>
    <property type="match status" value="1"/>
</dbReference>
<evidence type="ECO:0000313" key="11">
    <source>
        <dbReference type="Proteomes" id="UP000009022"/>
    </source>
</evidence>
<dbReference type="Gene3D" id="1.10.45.10">
    <property type="entry name" value="Vanillyl-alcohol Oxidase, Chain A, domain 4"/>
    <property type="match status" value="1"/>
</dbReference>
<accession>B3RLR9</accession>
<dbReference type="PIRSF" id="PIRSF000136">
    <property type="entry name" value="LGO_GLO"/>
    <property type="match status" value="1"/>
</dbReference>
<evidence type="ECO:0000256" key="1">
    <source>
        <dbReference type="ARBA" id="ARBA00001974"/>
    </source>
</evidence>
<dbReference type="AlphaFoldDB" id="B3RLR9"/>
<keyword evidence="8" id="KW-0492">Microsome</keyword>
<dbReference type="GeneID" id="6749990"/>
<dbReference type="InterPro" id="IPR010031">
    <property type="entry name" value="FAD_lactone_oxidase-like"/>
</dbReference>
<keyword evidence="8" id="KW-0060">Ascorbate biosynthesis</keyword>
<dbReference type="OMA" id="YPRFGEF"/>
<feature type="domain" description="FAD-binding PCMH-type" evidence="9">
    <location>
        <begin position="12"/>
        <end position="182"/>
    </location>
</feature>
<keyword evidence="6 8" id="KW-0560">Oxidoreductase</keyword>
<dbReference type="CTD" id="6749990"/>
<dbReference type="Gene3D" id="3.30.43.10">
    <property type="entry name" value="Uridine Diphospho-n-acetylenolpyruvylglucosamine Reductase, domain 2"/>
    <property type="match status" value="1"/>
</dbReference>
<dbReference type="GO" id="GO:0003885">
    <property type="term" value="F:D-arabinono-1,4-lactone oxidase activity"/>
    <property type="evidence" value="ECO:0007669"/>
    <property type="project" value="UniProtKB-UniRule"/>
</dbReference>
<dbReference type="InterPro" id="IPR030654">
    <property type="entry name" value="Sugar_lactone_oxidase"/>
</dbReference>
<sequence>RGKIFSNWAKTYQCQPELYFIPESIDQLRDVIKLATIHKKVVRVVGCGHSPSDITCTSDYMISMEKLSGILEVDVDRNQIKVQGGVKIERLHKVLEEYGLAISNIGSVSDITLSGAIATGTHATGVDFGMLATNVLEIELLLANGELMVCSRHQNKEIFLCALCNLGALGVVVSIKLQCEKSFKLEQQQSSCTLDEVLDNLENEVRSCEHFRFGWFPHTNDAVVWKCNRITKPKVDSYNWFWDSIVGYHSLQFLYWLSSYFDSLIPWINRTFFGLLFRKPKYRVDDSYKVFNFECLFKQYVTEWAIPRENTGIVLRQLRDWLNTNNFYAHYPVEVRFVKRDDVYLSQNYERDTCHINIVMYRPYGKFIPHDRYWKAYEEIMLAAKGKPHWAKAHSLTYKELSQMYPQYDKFCKIRDELDPNRIFINRYLTQVLFEGREE</sequence>
<dbReference type="InterPro" id="IPR036318">
    <property type="entry name" value="FAD-bd_PCMH-like_sf"/>
</dbReference>